<gene>
    <name evidence="2" type="ORF">CLAN_0490</name>
</gene>
<dbReference type="AlphaFoldDB" id="A0A1X9SLY1"/>
<keyword evidence="1" id="KW-0732">Signal</keyword>
<reference evidence="3" key="2">
    <citation type="journal article" date="2017" name="Genome Biol. Evol.">
        <title>Comparative genomic analysis identifies a Campylobacter clade deficient in selenium metabolism.</title>
        <authorList>
            <person name="Miller W.G."/>
            <person name="Yee E."/>
            <person name="Lopes B.S."/>
            <person name="Chapman M.H."/>
            <person name="Huynh S."/>
            <person name="Bono J.L."/>
            <person name="Parker C.T."/>
            <person name="Strachan N.J.C."/>
            <person name="Forbes K.J."/>
        </authorList>
    </citation>
    <scope>NUCLEOTIDE SEQUENCE [LARGE SCALE GENOMIC DNA]</scope>
    <source>
        <strain evidence="3">NCTC 13004</strain>
    </source>
</reference>
<accession>A0A1X9SLY1</accession>
<proteinExistence type="predicted"/>
<evidence type="ECO:0000256" key="1">
    <source>
        <dbReference type="SAM" id="SignalP"/>
    </source>
</evidence>
<dbReference type="EMBL" id="CP015578">
    <property type="protein sequence ID" value="ARQ97245.1"/>
    <property type="molecule type" value="Genomic_DNA"/>
</dbReference>
<organism evidence="2 3">
    <name type="scientific">Campylobacter lanienae NCTC 13004</name>
    <dbReference type="NCBI Taxonomy" id="1031753"/>
    <lineage>
        <taxon>Bacteria</taxon>
        <taxon>Pseudomonadati</taxon>
        <taxon>Campylobacterota</taxon>
        <taxon>Epsilonproteobacteria</taxon>
        <taxon>Campylobacterales</taxon>
        <taxon>Campylobacteraceae</taxon>
        <taxon>Campylobacter</taxon>
    </lineage>
</organism>
<name>A0A1X9SLY1_9BACT</name>
<dbReference type="GeneID" id="46920963"/>
<reference evidence="3" key="1">
    <citation type="journal article" date="2017" name="Genome Biol. Evol.">
        <title>Comparative Genomic Analysis Identifies a Campylobacter Clade Deficient in Selenium Metabolism.</title>
        <authorList>
            <person name="Miller W.G."/>
            <person name="Yee E."/>
            <person name="Lopes B.S."/>
            <person name="Chapman M.H."/>
            <person name="Huynh S."/>
            <person name="Bono J.L."/>
            <person name="Parker C.T."/>
            <person name="Strachan N.J.C."/>
            <person name="Forbes K.J."/>
        </authorList>
    </citation>
    <scope>NUCLEOTIDE SEQUENCE [LARGE SCALE GENOMIC DNA]</scope>
    <source>
        <strain evidence="3">NCTC 13004</strain>
    </source>
</reference>
<feature type="signal peptide" evidence="1">
    <location>
        <begin position="1"/>
        <end position="23"/>
    </location>
</feature>
<protein>
    <recommendedName>
        <fullName evidence="4">Lipoprotein</fullName>
    </recommendedName>
</protein>
<evidence type="ECO:0000313" key="2">
    <source>
        <dbReference type="EMBL" id="ARQ97245.1"/>
    </source>
</evidence>
<sequence length="174" mass="19824">MFKFFNCFILTVIILALTGCTKATVKVTPSIEKQSFNEQIIYAKFDSNKTYMKKYLPSNVIIKDDAPINVEYYFVHNIAQASAEMDFAHQLFNPFAIFGASIGDKTLQLGASLRFFNENGQLVIAALCNSNQDRNVFSQGNLTKLRKLCIPEIQKNLQQQINIKFEKGEFNVFK</sequence>
<dbReference type="PROSITE" id="PS51257">
    <property type="entry name" value="PROKAR_LIPOPROTEIN"/>
    <property type="match status" value="1"/>
</dbReference>
<dbReference type="KEGG" id="clx:CLAN_0490"/>
<evidence type="ECO:0000313" key="3">
    <source>
        <dbReference type="Proteomes" id="UP000202031"/>
    </source>
</evidence>
<evidence type="ECO:0008006" key="4">
    <source>
        <dbReference type="Google" id="ProtNLM"/>
    </source>
</evidence>
<feature type="chain" id="PRO_5013231199" description="Lipoprotein" evidence="1">
    <location>
        <begin position="24"/>
        <end position="174"/>
    </location>
</feature>
<dbReference type="RefSeq" id="WP_086298223.1">
    <property type="nucleotide sequence ID" value="NZ_CP015578.1"/>
</dbReference>
<dbReference type="Proteomes" id="UP000202031">
    <property type="component" value="Chromosome"/>
</dbReference>